<feature type="compositionally biased region" description="Polar residues" evidence="1">
    <location>
        <begin position="92"/>
        <end position="102"/>
    </location>
</feature>
<evidence type="ECO:0000313" key="3">
    <source>
        <dbReference type="Proteomes" id="UP000243459"/>
    </source>
</evidence>
<evidence type="ECO:0000256" key="1">
    <source>
        <dbReference type="SAM" id="MobiDB-lite"/>
    </source>
</evidence>
<accession>A0A5P1EWM1</accession>
<sequence>MSAREVASAVAHVVGYADVPFHDLGVVGSPFSPPPRLLLRAALIAVVTIVIRNAVVEFVVVVEGSCLIRGLTDESSPSEKTMALVVEEDAISPSSMPESSFRPSKKPIGVDDGVEGRAGTLLV</sequence>
<dbReference type="Proteomes" id="UP000243459">
    <property type="component" value="Chromosome 5"/>
</dbReference>
<keyword evidence="3" id="KW-1185">Reference proteome</keyword>
<dbReference type="EMBL" id="CM007385">
    <property type="protein sequence ID" value="ONK68520.1"/>
    <property type="molecule type" value="Genomic_DNA"/>
</dbReference>
<organism evidence="2 3">
    <name type="scientific">Asparagus officinalis</name>
    <name type="common">Garden asparagus</name>
    <dbReference type="NCBI Taxonomy" id="4686"/>
    <lineage>
        <taxon>Eukaryota</taxon>
        <taxon>Viridiplantae</taxon>
        <taxon>Streptophyta</taxon>
        <taxon>Embryophyta</taxon>
        <taxon>Tracheophyta</taxon>
        <taxon>Spermatophyta</taxon>
        <taxon>Magnoliopsida</taxon>
        <taxon>Liliopsida</taxon>
        <taxon>Asparagales</taxon>
        <taxon>Asparagaceae</taxon>
        <taxon>Asparagoideae</taxon>
        <taxon>Asparagus</taxon>
    </lineage>
</organism>
<gene>
    <name evidence="2" type="ORF">A4U43_C05F12780</name>
</gene>
<evidence type="ECO:0000313" key="2">
    <source>
        <dbReference type="EMBL" id="ONK68520.1"/>
    </source>
</evidence>
<dbReference type="Gramene" id="ONK68520">
    <property type="protein sequence ID" value="ONK68520"/>
    <property type="gene ID" value="A4U43_C05F12780"/>
</dbReference>
<name>A0A5P1EWM1_ASPOF</name>
<dbReference type="AlphaFoldDB" id="A0A5P1EWM1"/>
<reference evidence="3" key="1">
    <citation type="journal article" date="2017" name="Nat. Commun.">
        <title>The asparagus genome sheds light on the origin and evolution of a young Y chromosome.</title>
        <authorList>
            <person name="Harkess A."/>
            <person name="Zhou J."/>
            <person name="Xu C."/>
            <person name="Bowers J.E."/>
            <person name="Van der Hulst R."/>
            <person name="Ayyampalayam S."/>
            <person name="Mercati F."/>
            <person name="Riccardi P."/>
            <person name="McKain M.R."/>
            <person name="Kakrana A."/>
            <person name="Tang H."/>
            <person name="Ray J."/>
            <person name="Groenendijk J."/>
            <person name="Arikit S."/>
            <person name="Mathioni S.M."/>
            <person name="Nakano M."/>
            <person name="Shan H."/>
            <person name="Telgmann-Rauber A."/>
            <person name="Kanno A."/>
            <person name="Yue Z."/>
            <person name="Chen H."/>
            <person name="Li W."/>
            <person name="Chen Y."/>
            <person name="Xu X."/>
            <person name="Zhang Y."/>
            <person name="Luo S."/>
            <person name="Chen H."/>
            <person name="Gao J."/>
            <person name="Mao Z."/>
            <person name="Pires J.C."/>
            <person name="Luo M."/>
            <person name="Kudrna D."/>
            <person name="Wing R.A."/>
            <person name="Meyers B.C."/>
            <person name="Yi K."/>
            <person name="Kong H."/>
            <person name="Lavrijsen P."/>
            <person name="Sunseri F."/>
            <person name="Falavigna A."/>
            <person name="Ye Y."/>
            <person name="Leebens-Mack J.H."/>
            <person name="Chen G."/>
        </authorList>
    </citation>
    <scope>NUCLEOTIDE SEQUENCE [LARGE SCALE GENOMIC DNA]</scope>
    <source>
        <strain evidence="3">cv. DH0086</strain>
    </source>
</reference>
<proteinExistence type="predicted"/>
<protein>
    <submittedName>
        <fullName evidence="2">Uncharacterized protein</fullName>
    </submittedName>
</protein>
<feature type="region of interest" description="Disordered" evidence="1">
    <location>
        <begin position="90"/>
        <end position="123"/>
    </location>
</feature>